<dbReference type="EMBL" id="JWZT01000640">
    <property type="protein sequence ID" value="KII73838.1"/>
    <property type="molecule type" value="Genomic_DNA"/>
</dbReference>
<keyword evidence="1" id="KW-0472">Membrane</keyword>
<dbReference type="AlphaFoldDB" id="A0A0C2JWK5"/>
<feature type="transmembrane region" description="Helical" evidence="1">
    <location>
        <begin position="99"/>
        <end position="122"/>
    </location>
</feature>
<proteinExistence type="predicted"/>
<organism evidence="2 3">
    <name type="scientific">Thelohanellus kitauei</name>
    <name type="common">Myxosporean</name>
    <dbReference type="NCBI Taxonomy" id="669202"/>
    <lineage>
        <taxon>Eukaryota</taxon>
        <taxon>Metazoa</taxon>
        <taxon>Cnidaria</taxon>
        <taxon>Myxozoa</taxon>
        <taxon>Myxosporea</taxon>
        <taxon>Bivalvulida</taxon>
        <taxon>Platysporina</taxon>
        <taxon>Myxobolidae</taxon>
        <taxon>Thelohanellus</taxon>
    </lineage>
</organism>
<keyword evidence="1" id="KW-1133">Transmembrane helix</keyword>
<keyword evidence="1" id="KW-0812">Transmembrane</keyword>
<name>A0A0C2JWK5_THEKT</name>
<dbReference type="Proteomes" id="UP000031668">
    <property type="component" value="Unassembled WGS sequence"/>
</dbReference>
<gene>
    <name evidence="2" type="ORF">RF11_08209</name>
</gene>
<protein>
    <submittedName>
        <fullName evidence="2">Uncharacterized protein</fullName>
    </submittedName>
</protein>
<keyword evidence="3" id="KW-1185">Reference proteome</keyword>
<reference evidence="2 3" key="1">
    <citation type="journal article" date="2014" name="Genome Biol. Evol.">
        <title>The genome of the myxosporean Thelohanellus kitauei shows adaptations to nutrient acquisition within its fish host.</title>
        <authorList>
            <person name="Yang Y."/>
            <person name="Xiong J."/>
            <person name="Zhou Z."/>
            <person name="Huo F."/>
            <person name="Miao W."/>
            <person name="Ran C."/>
            <person name="Liu Y."/>
            <person name="Zhang J."/>
            <person name="Feng J."/>
            <person name="Wang M."/>
            <person name="Wang M."/>
            <person name="Wang L."/>
            <person name="Yao B."/>
        </authorList>
    </citation>
    <scope>NUCLEOTIDE SEQUENCE [LARGE SCALE GENOMIC DNA]</scope>
    <source>
        <strain evidence="2">Wuqing</strain>
    </source>
</reference>
<evidence type="ECO:0000256" key="1">
    <source>
        <dbReference type="SAM" id="Phobius"/>
    </source>
</evidence>
<evidence type="ECO:0000313" key="2">
    <source>
        <dbReference type="EMBL" id="KII73838.1"/>
    </source>
</evidence>
<evidence type="ECO:0000313" key="3">
    <source>
        <dbReference type="Proteomes" id="UP000031668"/>
    </source>
</evidence>
<accession>A0A0C2JWK5</accession>
<sequence length="149" mass="17141">MDTVALSNGSIDSLESHIRQHPLLYEISVEWAKNAFTSRTWRCYMKSALSQTQNSAGELMKNEEADVKYIHPQKTETRKRLPMDKDNESENADLDVKTWHVSVLVLVALFFIASVVLSIMIWNRPKLFGFEVILIRKFRSGIQRSPSNV</sequence>
<comment type="caution">
    <text evidence="2">The sequence shown here is derived from an EMBL/GenBank/DDBJ whole genome shotgun (WGS) entry which is preliminary data.</text>
</comment>